<dbReference type="Gene3D" id="3.30.70.870">
    <property type="entry name" value="Elongation Factor G (Translational Gtpase), domain 3"/>
    <property type="match status" value="1"/>
</dbReference>
<dbReference type="InterPro" id="IPR014721">
    <property type="entry name" value="Ribsml_uS5_D2-typ_fold_subgr"/>
</dbReference>
<evidence type="ECO:0000313" key="9">
    <source>
        <dbReference type="Proteomes" id="UP000078046"/>
    </source>
</evidence>
<comment type="similarity">
    <text evidence="1">Belongs to the TRAFAC class translation factor GTPase superfamily. Classic translation factor GTPase family. EF-G/EF-2 subfamily.</text>
</comment>
<proteinExistence type="inferred from homology"/>
<dbReference type="NCBIfam" id="TIGR00484">
    <property type="entry name" value="EF-G"/>
    <property type="match status" value="1"/>
</dbReference>
<dbReference type="InterPro" id="IPR027417">
    <property type="entry name" value="P-loop_NTPase"/>
</dbReference>
<dbReference type="CDD" id="cd16262">
    <property type="entry name" value="EFG_III"/>
    <property type="match status" value="1"/>
</dbReference>
<comment type="caution">
    <text evidence="8">The sequence shown here is derived from an EMBL/GenBank/DDBJ whole genome shotgun (WGS) entry which is preliminary data.</text>
</comment>
<dbReference type="Pfam" id="PF03764">
    <property type="entry name" value="EFG_IV"/>
    <property type="match status" value="1"/>
</dbReference>
<organism evidence="8 9">
    <name type="scientific">Intoshia linei</name>
    <dbReference type="NCBI Taxonomy" id="1819745"/>
    <lineage>
        <taxon>Eukaryota</taxon>
        <taxon>Metazoa</taxon>
        <taxon>Spiralia</taxon>
        <taxon>Lophotrochozoa</taxon>
        <taxon>Mesozoa</taxon>
        <taxon>Orthonectida</taxon>
        <taxon>Rhopaluridae</taxon>
        <taxon>Intoshia</taxon>
    </lineage>
</organism>
<dbReference type="CDD" id="cd04091">
    <property type="entry name" value="mtEFG1_II_like"/>
    <property type="match status" value="1"/>
</dbReference>
<dbReference type="InterPro" id="IPR009000">
    <property type="entry name" value="Transl_B-barrel_sf"/>
</dbReference>
<gene>
    <name evidence="8" type="ORF">A3Q56_02762</name>
</gene>
<dbReference type="InterPro" id="IPR020568">
    <property type="entry name" value="Ribosomal_Su5_D2-typ_SF"/>
</dbReference>
<accession>A0A177B7U2</accession>
<dbReference type="PRINTS" id="PR00315">
    <property type="entry name" value="ELONGATNFCT"/>
</dbReference>
<dbReference type="Pfam" id="PF14492">
    <property type="entry name" value="EFG_III"/>
    <property type="match status" value="1"/>
</dbReference>
<dbReference type="EMBL" id="LWCA01000272">
    <property type="protein sequence ID" value="OAF69494.1"/>
    <property type="molecule type" value="Genomic_DNA"/>
</dbReference>
<dbReference type="PROSITE" id="PS00301">
    <property type="entry name" value="G_TR_1"/>
    <property type="match status" value="1"/>
</dbReference>
<evidence type="ECO:0000256" key="2">
    <source>
        <dbReference type="ARBA" id="ARBA00022741"/>
    </source>
</evidence>
<dbReference type="Gene3D" id="3.40.50.300">
    <property type="entry name" value="P-loop containing nucleotide triphosphate hydrolases"/>
    <property type="match status" value="1"/>
</dbReference>
<evidence type="ECO:0000256" key="1">
    <source>
        <dbReference type="ARBA" id="ARBA00005870"/>
    </source>
</evidence>
<evidence type="ECO:0000259" key="7">
    <source>
        <dbReference type="PROSITE" id="PS51722"/>
    </source>
</evidence>
<dbReference type="SUPFAM" id="SSF50447">
    <property type="entry name" value="Translation proteins"/>
    <property type="match status" value="1"/>
</dbReference>
<dbReference type="Gene3D" id="2.40.30.10">
    <property type="entry name" value="Translation factors"/>
    <property type="match status" value="1"/>
</dbReference>
<dbReference type="Gene3D" id="3.30.230.10">
    <property type="match status" value="1"/>
</dbReference>
<dbReference type="FunFam" id="3.30.230.10:FF:000003">
    <property type="entry name" value="Elongation factor G"/>
    <property type="match status" value="1"/>
</dbReference>
<dbReference type="PROSITE" id="PS51722">
    <property type="entry name" value="G_TR_2"/>
    <property type="match status" value="1"/>
</dbReference>
<dbReference type="FunFam" id="3.40.50.300:FF:000029">
    <property type="entry name" value="Elongation factor G"/>
    <property type="match status" value="1"/>
</dbReference>
<dbReference type="GO" id="GO:0003924">
    <property type="term" value="F:GTPase activity"/>
    <property type="evidence" value="ECO:0007669"/>
    <property type="project" value="UniProtKB-UniRule"/>
</dbReference>
<dbReference type="Pfam" id="PF00679">
    <property type="entry name" value="EFG_C"/>
    <property type="match status" value="1"/>
</dbReference>
<sequence length="705" mass="80047">MTLKDIRNIGISAHIDSGKTTVTERFLFYTGKVSKMHEVRGRDGVGATMDFMELERQRGITIQSAAISTKWNDKVINIIDTPGHIDFTIEVERALSVLDGAVFVLCGVGGVQCQSYTVDRQMKRYNVPFITFINKLDRNGADVFKVIEEVRNKLGHNSALIYIPIGISASLTGLIDLINRRAVYFEGTCGMKMIYKDVPSNMKEEMEICRKQLIEHLSNVDEEIGELYVQDIDPSTDQLKSAIRRNTITRKFIPVVCGSALKNKGVQCVLDAITDYLPSPNEINNFALDERDEKVEKIKMANDRDENLAYLGLAFKLEAAKFGQLTYMRIYQGSIKRGDIVVNTRTKKKIRISRLGIMNASEFRDIEEAHSGDICAFMGISCKSGDTFTSKDISHLTMESMFVPEPVVSMSIKPTEKKMIDSFSKGISRFVKEDPTFRVNYDLESMETVVSGMGELHLEIYAQRLEREYNAKCILGKPRVAYRETLPEKYKFDYLHKRQTGGRGQYARIIGYFEPLPTELNTTLKFEDKTFGTNLPKKFIPAIHKGFKKACQVGLLSGHKISGLKCVITDGNYHIVDSDDYSFMLAMEFALQESYDETDWVLLEPIMKVEVLIPMEYQNRVSMGLMKRSAIVVNHDADGGYNTLTVEVPLNQMFGYMGELRSLTQGKGEFNMEYRRSSPVTPERQEEIVAENSGFIEKRLKYRID</sequence>
<evidence type="ECO:0000313" key="8">
    <source>
        <dbReference type="EMBL" id="OAF69494.1"/>
    </source>
</evidence>
<dbReference type="InterPro" id="IPR005517">
    <property type="entry name" value="Transl_elong_EFG/EF2_IV"/>
</dbReference>
<dbReference type="FunFam" id="3.30.70.240:FF:000001">
    <property type="entry name" value="Elongation factor G"/>
    <property type="match status" value="1"/>
</dbReference>
<keyword evidence="2 6" id="KW-0547">Nucleotide-binding</keyword>
<feature type="domain" description="Tr-type G" evidence="7">
    <location>
        <begin position="4"/>
        <end position="281"/>
    </location>
</feature>
<comment type="similarity">
    <text evidence="6">Belongs to the GTP-binding elongation factor family. EF-G/EF-2 subfamily.</text>
</comment>
<keyword evidence="5 6" id="KW-0342">GTP-binding</keyword>
<dbReference type="GO" id="GO:0003746">
    <property type="term" value="F:translation elongation factor activity"/>
    <property type="evidence" value="ECO:0007669"/>
    <property type="project" value="UniProtKB-UniRule"/>
</dbReference>
<dbReference type="SUPFAM" id="SSF54980">
    <property type="entry name" value="EF-G C-terminal domain-like"/>
    <property type="match status" value="2"/>
</dbReference>
<feature type="binding site" evidence="6">
    <location>
        <begin position="13"/>
        <end position="20"/>
    </location>
    <ligand>
        <name>GTP</name>
        <dbReference type="ChEBI" id="CHEBI:37565"/>
    </ligand>
</feature>
<comment type="function">
    <text evidence="6">Mitochondrial GTPase that catalyzes the GTP-dependent ribosomal translocation step during translation elongation. During this step, the ribosome changes from the pre-translocational (PRE) to the post-translocational (POST) state as the newly formed A-site-bound peptidyl-tRNA and P-site-bound deacylated tRNA move to the P and E sites, respectively. Catalyzes the coordinated movement of the two tRNA molecules, the mRNA and conformational changes in the ribosome.</text>
</comment>
<keyword evidence="9" id="KW-1185">Reference proteome</keyword>
<evidence type="ECO:0000256" key="4">
    <source>
        <dbReference type="ARBA" id="ARBA00022917"/>
    </source>
</evidence>
<dbReference type="SUPFAM" id="SSF54211">
    <property type="entry name" value="Ribosomal protein S5 domain 2-like"/>
    <property type="match status" value="1"/>
</dbReference>
<evidence type="ECO:0000256" key="5">
    <source>
        <dbReference type="ARBA" id="ARBA00023134"/>
    </source>
</evidence>
<dbReference type="Proteomes" id="UP000078046">
    <property type="component" value="Unassembled WGS sequence"/>
</dbReference>
<dbReference type="PANTHER" id="PTHR43636">
    <property type="entry name" value="ELONGATION FACTOR G, MITOCHONDRIAL"/>
    <property type="match status" value="1"/>
</dbReference>
<dbReference type="InterPro" id="IPR031157">
    <property type="entry name" value="G_TR_CS"/>
</dbReference>
<dbReference type="OrthoDB" id="198619at2759"/>
<keyword evidence="3 6" id="KW-0251">Elongation factor</keyword>
<dbReference type="InterPro" id="IPR004540">
    <property type="entry name" value="Transl_elong_EFG/EF2"/>
</dbReference>
<reference evidence="8 9" key="1">
    <citation type="submission" date="2016-04" db="EMBL/GenBank/DDBJ databases">
        <title>The genome of Intoshia linei affirms orthonectids as highly simplified spiralians.</title>
        <authorList>
            <person name="Mikhailov K.V."/>
            <person name="Slusarev G.S."/>
            <person name="Nikitin M.A."/>
            <person name="Logacheva M.D."/>
            <person name="Penin A."/>
            <person name="Aleoshin V."/>
            <person name="Panchin Y.V."/>
        </authorList>
    </citation>
    <scope>NUCLEOTIDE SEQUENCE [LARGE SCALE GENOMIC DNA]</scope>
    <source>
        <strain evidence="8">Intl2013</strain>
        <tissue evidence="8">Whole animal</tissue>
    </source>
</reference>
<protein>
    <recommendedName>
        <fullName evidence="6">Elongation factor G, mitochondrial</fullName>
        <shortName evidence="6">EF-Gmt</shortName>
    </recommendedName>
    <alternativeName>
        <fullName evidence="6">Elongation factor G 1, mitochondrial</fullName>
        <shortName evidence="6">mEF-G 1</shortName>
    </alternativeName>
    <alternativeName>
        <fullName evidence="6">Elongation factor G1</fullName>
    </alternativeName>
</protein>
<dbReference type="InterPro" id="IPR000640">
    <property type="entry name" value="EFG_V-like"/>
</dbReference>
<dbReference type="Pfam" id="PF03144">
    <property type="entry name" value="GTP_EFTU_D2"/>
    <property type="match status" value="1"/>
</dbReference>
<dbReference type="HAMAP" id="MF_00054_B">
    <property type="entry name" value="EF_G_EF_2_B"/>
    <property type="match status" value="1"/>
</dbReference>
<feature type="binding site" evidence="6">
    <location>
        <begin position="80"/>
        <end position="84"/>
    </location>
    <ligand>
        <name>GTP</name>
        <dbReference type="ChEBI" id="CHEBI:37565"/>
    </ligand>
</feature>
<dbReference type="NCBIfam" id="TIGR00231">
    <property type="entry name" value="small_GTP"/>
    <property type="match status" value="1"/>
</dbReference>
<comment type="pathway">
    <text evidence="6">Protein biosynthesis; polypeptide chain elongation.</text>
</comment>
<dbReference type="UniPathway" id="UPA00345"/>
<feature type="binding site" evidence="6">
    <location>
        <begin position="134"/>
        <end position="137"/>
    </location>
    <ligand>
        <name>GTP</name>
        <dbReference type="ChEBI" id="CHEBI:37565"/>
    </ligand>
</feature>
<dbReference type="InterPro" id="IPR035647">
    <property type="entry name" value="EFG_III/V"/>
</dbReference>
<dbReference type="InterPro" id="IPR041095">
    <property type="entry name" value="EFG_II"/>
</dbReference>
<dbReference type="Pfam" id="PF00009">
    <property type="entry name" value="GTP_EFTU"/>
    <property type="match status" value="1"/>
</dbReference>
<comment type="subcellular location">
    <subcellularLocation>
        <location evidence="6">Mitochondrion</location>
    </subcellularLocation>
</comment>
<keyword evidence="6" id="KW-0496">Mitochondrion</keyword>
<dbReference type="CDD" id="cd01886">
    <property type="entry name" value="EF-G"/>
    <property type="match status" value="1"/>
</dbReference>
<dbReference type="Gene3D" id="3.30.70.240">
    <property type="match status" value="1"/>
</dbReference>
<dbReference type="InterPro" id="IPR005225">
    <property type="entry name" value="Small_GTP-bd"/>
</dbReference>
<evidence type="ECO:0000256" key="6">
    <source>
        <dbReference type="HAMAP-Rule" id="MF_03061"/>
    </source>
</evidence>
<dbReference type="FunFam" id="3.30.70.870:FF:000001">
    <property type="entry name" value="Elongation factor G"/>
    <property type="match status" value="1"/>
</dbReference>
<dbReference type="SUPFAM" id="SSF52540">
    <property type="entry name" value="P-loop containing nucleoside triphosphate hydrolases"/>
    <property type="match status" value="1"/>
</dbReference>
<name>A0A177B7U2_9BILA</name>
<dbReference type="PANTHER" id="PTHR43636:SF2">
    <property type="entry name" value="ELONGATION FACTOR G, MITOCHONDRIAL"/>
    <property type="match status" value="1"/>
</dbReference>
<dbReference type="InterPro" id="IPR000795">
    <property type="entry name" value="T_Tr_GTP-bd_dom"/>
</dbReference>
<keyword evidence="4 6" id="KW-0648">Protein biosynthesis</keyword>
<dbReference type="GO" id="GO:0070125">
    <property type="term" value="P:mitochondrial translational elongation"/>
    <property type="evidence" value="ECO:0007669"/>
    <property type="project" value="UniProtKB-UniRule"/>
</dbReference>
<dbReference type="GO" id="GO:0005525">
    <property type="term" value="F:GTP binding"/>
    <property type="evidence" value="ECO:0007669"/>
    <property type="project" value="UniProtKB-UniRule"/>
</dbReference>
<dbReference type="InterPro" id="IPR009022">
    <property type="entry name" value="EFG_III"/>
</dbReference>
<dbReference type="AlphaFoldDB" id="A0A177B7U2"/>
<dbReference type="SMART" id="SM00838">
    <property type="entry name" value="EFG_C"/>
    <property type="match status" value="1"/>
</dbReference>
<dbReference type="SMART" id="SM00889">
    <property type="entry name" value="EFG_IV"/>
    <property type="match status" value="1"/>
</dbReference>
<evidence type="ECO:0000256" key="3">
    <source>
        <dbReference type="ARBA" id="ARBA00022768"/>
    </source>
</evidence>
<dbReference type="GO" id="GO:0005739">
    <property type="term" value="C:mitochondrion"/>
    <property type="evidence" value="ECO:0007669"/>
    <property type="project" value="UniProtKB-SubCell"/>
</dbReference>
<dbReference type="InterPro" id="IPR004161">
    <property type="entry name" value="EFTu-like_2"/>
</dbReference>
<dbReference type="FunFam" id="2.40.30.10:FF:000022">
    <property type="entry name" value="Elongation factor G, mitochondrial"/>
    <property type="match status" value="1"/>
</dbReference>